<protein>
    <submittedName>
        <fullName evidence="2">Uncharacterized protein</fullName>
    </submittedName>
</protein>
<evidence type="ECO:0000313" key="2">
    <source>
        <dbReference type="EMBL" id="NGO55168.1"/>
    </source>
</evidence>
<comment type="caution">
    <text evidence="2">The sequence shown here is derived from an EMBL/GenBank/DDBJ whole genome shotgun (WGS) entry which is preliminary data.</text>
</comment>
<proteinExistence type="predicted"/>
<gene>
    <name evidence="2" type="ORF">G6N73_29485</name>
</gene>
<feature type="region of interest" description="Disordered" evidence="1">
    <location>
        <begin position="1"/>
        <end position="30"/>
    </location>
</feature>
<dbReference type="EMBL" id="JAAKZF010000082">
    <property type="protein sequence ID" value="NGO55168.1"/>
    <property type="molecule type" value="Genomic_DNA"/>
</dbReference>
<dbReference type="Proteomes" id="UP001642900">
    <property type="component" value="Unassembled WGS sequence"/>
</dbReference>
<evidence type="ECO:0000256" key="1">
    <source>
        <dbReference type="SAM" id="MobiDB-lite"/>
    </source>
</evidence>
<dbReference type="AlphaFoldDB" id="A0A6G4WLD6"/>
<reference evidence="2 3" key="1">
    <citation type="submission" date="2020-02" db="EMBL/GenBank/DDBJ databases">
        <title>Genome sequence of strain CCNWXJ40-4.</title>
        <authorList>
            <person name="Gao J."/>
            <person name="Sun J."/>
        </authorList>
    </citation>
    <scope>NUCLEOTIDE SEQUENCE [LARGE SCALE GENOMIC DNA]</scope>
    <source>
        <strain evidence="2 3">CCNWXJ 40-4</strain>
    </source>
</reference>
<keyword evidence="3" id="KW-1185">Reference proteome</keyword>
<organism evidence="2 3">
    <name type="scientific">Allomesorhizobium camelthorni</name>
    <dbReference type="NCBI Taxonomy" id="475069"/>
    <lineage>
        <taxon>Bacteria</taxon>
        <taxon>Pseudomonadati</taxon>
        <taxon>Pseudomonadota</taxon>
        <taxon>Alphaproteobacteria</taxon>
        <taxon>Hyphomicrobiales</taxon>
        <taxon>Phyllobacteriaceae</taxon>
        <taxon>Allomesorhizobium</taxon>
    </lineage>
</organism>
<name>A0A6G4WLD6_9HYPH</name>
<sequence>MAPFGATPQGIIKPKHSAKKQATGKDHNMRRPILSILTAVSLVGVGHASDTQNQDFGTVPVVSRDTNRHTESNPVSPLESASEAVRKLFVRTDQPGVVHAKPSKMGTRNPCLGKSLHIVDNWGC</sequence>
<evidence type="ECO:0000313" key="3">
    <source>
        <dbReference type="Proteomes" id="UP001642900"/>
    </source>
</evidence>
<feature type="region of interest" description="Disordered" evidence="1">
    <location>
        <begin position="48"/>
        <end position="81"/>
    </location>
</feature>
<accession>A0A6G4WLD6</accession>
<dbReference type="RefSeq" id="WP_165033526.1">
    <property type="nucleotide sequence ID" value="NZ_JAAKZF010000082.1"/>
</dbReference>